<dbReference type="RefSeq" id="WP_166400146.1">
    <property type="nucleotide sequence ID" value="NZ_JAANAS010000045.1"/>
</dbReference>
<accession>A0A967DZT9</accession>
<evidence type="ECO:0000313" key="2">
    <source>
        <dbReference type="Proteomes" id="UP000643701"/>
    </source>
</evidence>
<dbReference type="EMBL" id="JAANAS010000045">
    <property type="protein sequence ID" value="NGZ89887.1"/>
    <property type="molecule type" value="Genomic_DNA"/>
</dbReference>
<organism evidence="1 2">
    <name type="scientific">Psychroflexus maritimus</name>
    <dbReference type="NCBI Taxonomy" id="2714865"/>
    <lineage>
        <taxon>Bacteria</taxon>
        <taxon>Pseudomonadati</taxon>
        <taxon>Bacteroidota</taxon>
        <taxon>Flavobacteriia</taxon>
        <taxon>Flavobacteriales</taxon>
        <taxon>Flavobacteriaceae</taxon>
        <taxon>Psychroflexus</taxon>
    </lineage>
</organism>
<sequence length="202" mass="24211">MPHFKNRKKDYIISTNFKVMYSTLRKQPELKKLKEELIWLYQPRVNYVLGRNPYKRLESFYRDKLNKDLGIDKKLVRSQKIFLKPLGLSLKNAKQEIVASLSQLTFEEFIMLLPQVYLNNRHLHPQLKIFKNRKNIHKLKLESKTDLDFMNEKLGINTEIKANTTRKNNFELDWNTAMYKVVNKLYGEDFNFFGYEKITGNV</sequence>
<dbReference type="Pfam" id="PF03567">
    <property type="entry name" value="Sulfotransfer_2"/>
    <property type="match status" value="1"/>
</dbReference>
<dbReference type="InterPro" id="IPR005331">
    <property type="entry name" value="Sulfotransferase"/>
</dbReference>
<comment type="caution">
    <text evidence="1">The sequence shown here is derived from an EMBL/GenBank/DDBJ whole genome shotgun (WGS) entry which is preliminary data.</text>
</comment>
<dbReference type="AlphaFoldDB" id="A0A967DZT9"/>
<name>A0A967DZT9_9FLAO</name>
<proteinExistence type="predicted"/>
<dbReference type="GO" id="GO:0016020">
    <property type="term" value="C:membrane"/>
    <property type="evidence" value="ECO:0007669"/>
    <property type="project" value="InterPro"/>
</dbReference>
<dbReference type="Proteomes" id="UP000643701">
    <property type="component" value="Unassembled WGS sequence"/>
</dbReference>
<evidence type="ECO:0000313" key="1">
    <source>
        <dbReference type="EMBL" id="NGZ89887.1"/>
    </source>
</evidence>
<dbReference type="GO" id="GO:0008146">
    <property type="term" value="F:sulfotransferase activity"/>
    <property type="evidence" value="ECO:0007669"/>
    <property type="project" value="InterPro"/>
</dbReference>
<reference evidence="1" key="1">
    <citation type="submission" date="2020-03" db="EMBL/GenBank/DDBJ databases">
        <title>Psychroflexus Maritimus sp. nov., isolate from marine sediment.</title>
        <authorList>
            <person name="Zhong Y.-L."/>
        </authorList>
    </citation>
    <scope>NUCLEOTIDE SEQUENCE</scope>
    <source>
        <strain evidence="1">C1</strain>
    </source>
</reference>
<protein>
    <submittedName>
        <fullName evidence="1">Sulfotransferase family 2 domain-containing protein</fullName>
    </submittedName>
</protein>
<keyword evidence="2" id="KW-1185">Reference proteome</keyword>
<gene>
    <name evidence="1" type="ORF">G7034_06430</name>
</gene>